<evidence type="ECO:0000256" key="6">
    <source>
        <dbReference type="ARBA" id="ARBA00029513"/>
    </source>
</evidence>
<comment type="similarity">
    <text evidence="5">Belongs to the FMN-dependent alpha-hydroxy acid dehydrogenase family.</text>
</comment>
<accession>B7AT99</accession>
<comment type="cofactor">
    <cofactor evidence="1">
        <name>FMN</name>
        <dbReference type="ChEBI" id="CHEBI:58210"/>
    </cofactor>
</comment>
<dbReference type="PROSITE" id="PS51349">
    <property type="entry name" value="FMN_HYDROXY_ACID_DH_2"/>
    <property type="match status" value="1"/>
</dbReference>
<evidence type="ECO:0000256" key="2">
    <source>
        <dbReference type="ARBA" id="ARBA00022630"/>
    </source>
</evidence>
<evidence type="ECO:0000256" key="4">
    <source>
        <dbReference type="ARBA" id="ARBA00023002"/>
    </source>
</evidence>
<dbReference type="Gene3D" id="3.20.20.70">
    <property type="entry name" value="Aldolase class I"/>
    <property type="match status" value="1"/>
</dbReference>
<dbReference type="CDD" id="cd02809">
    <property type="entry name" value="alpha_hydroxyacid_oxid_FMN"/>
    <property type="match status" value="1"/>
</dbReference>
<dbReference type="STRING" id="483218.BACPEC_01369"/>
<dbReference type="AlphaFoldDB" id="B7AT99"/>
<reference evidence="11 12" key="1">
    <citation type="submission" date="2008-11" db="EMBL/GenBank/DDBJ databases">
        <title>Draft genome sequence of Bacteroides pectinophilus (ATCC 43243).</title>
        <authorList>
            <person name="Sudarsanam P."/>
            <person name="Ley R."/>
            <person name="Guruge J."/>
            <person name="Turnbaugh P.J."/>
            <person name="Mahowald M."/>
            <person name="Liep D."/>
            <person name="Gordon J."/>
        </authorList>
    </citation>
    <scope>NUCLEOTIDE SEQUENCE [LARGE SCALE GENOMIC DNA]</scope>
    <source>
        <strain evidence="11 12">ATCC 43243</strain>
    </source>
</reference>
<proteinExistence type="inferred from homology"/>
<dbReference type="InterPro" id="IPR013785">
    <property type="entry name" value="Aldolase_TIM"/>
</dbReference>
<dbReference type="EMBL" id="ABVQ01000036">
    <property type="protein sequence ID" value="EEC56883.1"/>
    <property type="molecule type" value="Genomic_DNA"/>
</dbReference>
<evidence type="ECO:0000313" key="11">
    <source>
        <dbReference type="EMBL" id="EEC56883.1"/>
    </source>
</evidence>
<dbReference type="PANTHER" id="PTHR10578">
    <property type="entry name" value="S -2-HYDROXY-ACID OXIDASE-RELATED"/>
    <property type="match status" value="1"/>
</dbReference>
<dbReference type="Proteomes" id="UP000003136">
    <property type="component" value="Unassembled WGS sequence"/>
</dbReference>
<evidence type="ECO:0000256" key="9">
    <source>
        <dbReference type="PIRSR" id="PIRSR000138-2"/>
    </source>
</evidence>
<keyword evidence="3 9" id="KW-0288">FMN</keyword>
<dbReference type="GO" id="GO:0016491">
    <property type="term" value="F:oxidoreductase activity"/>
    <property type="evidence" value="ECO:0007669"/>
    <property type="project" value="UniProtKB-KW"/>
</dbReference>
<gene>
    <name evidence="11" type="ORF">BACPEC_01369</name>
</gene>
<protein>
    <recommendedName>
        <fullName evidence="6">L-lactate oxidase</fullName>
    </recommendedName>
</protein>
<dbReference type="Pfam" id="PF01070">
    <property type="entry name" value="FMN_dh"/>
    <property type="match status" value="2"/>
</dbReference>
<dbReference type="HOGENOM" id="CLU_020639_6_0_9"/>
<dbReference type="InterPro" id="IPR037396">
    <property type="entry name" value="FMN_HAD"/>
</dbReference>
<feature type="binding site" evidence="9">
    <location>
        <begin position="267"/>
        <end position="271"/>
    </location>
    <ligand>
        <name>FMN</name>
        <dbReference type="ChEBI" id="CHEBI:58210"/>
    </ligand>
</feature>
<dbReference type="InterPro" id="IPR012133">
    <property type="entry name" value="Alpha-hydoxy_acid_DH_FMN"/>
</dbReference>
<dbReference type="InterPro" id="IPR000262">
    <property type="entry name" value="FMN-dep_DH"/>
</dbReference>
<keyword evidence="12" id="KW-1185">Reference proteome</keyword>
<reference evidence="11 12" key="2">
    <citation type="submission" date="2008-11" db="EMBL/GenBank/DDBJ databases">
        <authorList>
            <person name="Fulton L."/>
            <person name="Clifton S."/>
            <person name="Fulton B."/>
            <person name="Xu J."/>
            <person name="Minx P."/>
            <person name="Pepin K.H."/>
            <person name="Johnson M."/>
            <person name="Bhonagiri V."/>
            <person name="Nash W.E."/>
            <person name="Mardis E.R."/>
            <person name="Wilson R.K."/>
        </authorList>
    </citation>
    <scope>NUCLEOTIDE SEQUENCE [LARGE SCALE GENOMIC DNA]</scope>
    <source>
        <strain evidence="11 12">ATCC 43243</strain>
    </source>
</reference>
<evidence type="ECO:0000256" key="8">
    <source>
        <dbReference type="PIRSR" id="PIRSR000138-1"/>
    </source>
</evidence>
<dbReference type="PIRSF" id="PIRSF000138">
    <property type="entry name" value="Al-hdrx_acd_dh"/>
    <property type="match status" value="1"/>
</dbReference>
<evidence type="ECO:0000313" key="12">
    <source>
        <dbReference type="Proteomes" id="UP000003136"/>
    </source>
</evidence>
<feature type="domain" description="FMN hydroxy acid dehydrogenase" evidence="10">
    <location>
        <begin position="37"/>
        <end position="337"/>
    </location>
</feature>
<feature type="binding site" evidence="9">
    <location>
        <position position="212"/>
    </location>
    <ligand>
        <name>FMN</name>
        <dbReference type="ChEBI" id="CHEBI:58210"/>
    </ligand>
</feature>
<keyword evidence="4" id="KW-0560">Oxidoreductase</keyword>
<sequence>MNYSECIENARKRIGNYCKACPECNGRACRNQIPGPGAKGAGDTAIRNYDKWKEIRLNMDTIVSNRPVDTSISLFGKEFKYPFFAGPVGAVNLHYGDSLDDVAYNDILVSACADAGIAAFTGDGTNPGVMEAATDAIKNAKGRGIPTVKPWNIDTIRDKMELVRNSGAFAVAMDIDAAGLPFLKNMTPPAGSKSVEELSEIVKAANAPFIVKGIMTVKGALKAKEAGASAIVVSNHGGRVLDQCPATAEVLEEIVKAVDGSMKIFVDGGIRSGADVLKAIALGADAVIIARPFVTAVYGGEHEGVLAYIDKIGSELKDAMAMCGAASISEITRDCIR</sequence>
<evidence type="ECO:0000256" key="3">
    <source>
        <dbReference type="ARBA" id="ARBA00022643"/>
    </source>
</evidence>
<feature type="binding site" evidence="9">
    <location>
        <position position="239"/>
    </location>
    <ligand>
        <name>glyoxylate</name>
        <dbReference type="ChEBI" id="CHEBI:36655"/>
    </ligand>
</feature>
<name>B7AT99_9FIRM</name>
<feature type="active site" description="Proton acceptor" evidence="8">
    <location>
        <position position="236"/>
    </location>
</feature>
<keyword evidence="2 9" id="KW-0285">Flavoprotein</keyword>
<dbReference type="PANTHER" id="PTHR10578:SF107">
    <property type="entry name" value="2-HYDROXYACID OXIDASE 1"/>
    <property type="match status" value="1"/>
</dbReference>
<feature type="binding site" evidence="9">
    <location>
        <position position="236"/>
    </location>
    <ligand>
        <name>FMN</name>
        <dbReference type="ChEBI" id="CHEBI:58210"/>
    </ligand>
</feature>
<dbReference type="SUPFAM" id="SSF51395">
    <property type="entry name" value="FMN-linked oxidoreductases"/>
    <property type="match status" value="1"/>
</dbReference>
<evidence type="ECO:0000256" key="7">
    <source>
        <dbReference type="ARBA" id="ARBA00048754"/>
    </source>
</evidence>
<dbReference type="GO" id="GO:0010181">
    <property type="term" value="F:FMN binding"/>
    <property type="evidence" value="ECO:0007669"/>
    <property type="project" value="InterPro"/>
</dbReference>
<evidence type="ECO:0000256" key="5">
    <source>
        <dbReference type="ARBA" id="ARBA00024042"/>
    </source>
</evidence>
<evidence type="ECO:0000256" key="1">
    <source>
        <dbReference type="ARBA" id="ARBA00001917"/>
    </source>
</evidence>
<feature type="binding site" evidence="9">
    <location>
        <position position="234"/>
    </location>
    <ligand>
        <name>FMN</name>
        <dbReference type="ChEBI" id="CHEBI:58210"/>
    </ligand>
</feature>
<evidence type="ECO:0000259" key="10">
    <source>
        <dbReference type="PROSITE" id="PS51349"/>
    </source>
</evidence>
<dbReference type="eggNOG" id="COG1304">
    <property type="taxonomic scope" value="Bacteria"/>
</dbReference>
<comment type="catalytic activity">
    <reaction evidence="7">
        <text>(S)-lactate + O2 = pyruvate + H2O2</text>
        <dbReference type="Rhea" id="RHEA:55868"/>
        <dbReference type="ChEBI" id="CHEBI:15361"/>
        <dbReference type="ChEBI" id="CHEBI:15379"/>
        <dbReference type="ChEBI" id="CHEBI:16240"/>
        <dbReference type="ChEBI" id="CHEBI:16651"/>
    </reaction>
    <physiologicalReaction direction="left-to-right" evidence="7">
        <dbReference type="Rhea" id="RHEA:55869"/>
    </physiologicalReaction>
</comment>
<organism evidence="11 12">
    <name type="scientific">[Bacteroides] pectinophilus ATCC 43243</name>
    <dbReference type="NCBI Taxonomy" id="483218"/>
    <lineage>
        <taxon>Bacteria</taxon>
        <taxon>Bacillati</taxon>
        <taxon>Bacillota</taxon>
        <taxon>Clostridia</taxon>
        <taxon>Eubacteriales</taxon>
    </lineage>
</organism>